<sequence>MESHHADGCSYAIYSLQKISGWEDPDMVSNELHNVVLYVGQSSTFSALSVPQAESIGQSLNAIFQFHDCLEVAVECIEVVLKLMQTDCHWLLKNRILVAVESDMVRMYMMRSSNLRNSVRTCLHSHIFYTMNTGPAIRVLASVCLHEDCDARTREDTIIALQMLLNDFPEAKIPDEELEILMMFLLEKAIDREAIDLYTFKKLFQILEGATLHNSFKNSIENMPDHLRSFYFNRLRWYGVKPLGADQYSFSGHNAQRLPFDKPLASKVNSAFKDEYTDLTYAPAYDFNQFSLKNVSEAVPMALLTQLLRDDTDWHRLRAAEQLHVYYTQKLSNVSPMEAGMFIGDICKNLPALLRMFQKILYDSNPHVILALLETLEVIVTNLPRMIAEKNSPRILETLSSVLGSQDELVRHRVNKFLVRLSNVVSVETVLDKILEDIRTASSTQRMGLLDGLFHLLSAFPWAPWDRIRMTDALSSCLIDHNAQEEQKNDYTRPSKRAFRDEDDATAAYQPLPDQSHMASTRQVNTRIARSLSRVCQYSAQQNDQKNNSQSKSNSTLSHIPVLTQTMPKQNPARPRQIPFVSRSVSPECLSRTRAKIRRRDRSLEPMGQMIRSLQSSEWDRQLEGVEMLKQLLQTEKHAVLNRLCEDPRLMRQVVVDLANASKCLRSQVSRTSLETTRLLANSLRQINEGNKLDPSADMIIDSLLARVAGDKSTKFLQQESSECLLEVCSTISAARAVTSLANRLIDQKIKSPHGRYAVGMVIVHVLNQCSMSENGLLLLLDRMGTDGLHQCILAASILLEDGKSATRSQGRQILQILARIADIEQASHRLLSQRAWRNIVTALQLTRDLLTLYPHPARQVGFELGVGGLVLVGTLRVVCICKTIHSANYTSFSNLIFLRPATR</sequence>
<dbReference type="Proteomes" id="UP001497525">
    <property type="component" value="Unassembled WGS sequence"/>
</dbReference>
<protein>
    <submittedName>
        <fullName evidence="2">Uncharacterized protein</fullName>
    </submittedName>
</protein>
<reference evidence="2" key="1">
    <citation type="submission" date="2024-06" db="EMBL/GenBank/DDBJ databases">
        <authorList>
            <person name="Liu X."/>
            <person name="Lenzi L."/>
            <person name="Haldenby T S."/>
            <person name="Uol C."/>
        </authorList>
    </citation>
    <scope>NUCLEOTIDE SEQUENCE</scope>
</reference>
<dbReference type="AlphaFoldDB" id="A0AAV2T4V5"/>
<gene>
    <name evidence="2" type="ORF">CDAUBV1_LOCUS3870</name>
</gene>
<evidence type="ECO:0000313" key="2">
    <source>
        <dbReference type="EMBL" id="CAL5131445.1"/>
    </source>
</evidence>
<evidence type="ECO:0000256" key="1">
    <source>
        <dbReference type="SAM" id="MobiDB-lite"/>
    </source>
</evidence>
<feature type="compositionally biased region" description="Low complexity" evidence="1">
    <location>
        <begin position="541"/>
        <end position="555"/>
    </location>
</feature>
<name>A0AAV2T4V5_CALDB</name>
<dbReference type="Gene3D" id="1.25.10.10">
    <property type="entry name" value="Leucine-rich Repeat Variant"/>
    <property type="match status" value="2"/>
</dbReference>
<dbReference type="InterPro" id="IPR011989">
    <property type="entry name" value="ARM-like"/>
</dbReference>
<proteinExistence type="predicted"/>
<comment type="caution">
    <text evidence="2">The sequence shown here is derived from an EMBL/GenBank/DDBJ whole genome shotgun (WGS) entry which is preliminary data.</text>
</comment>
<feature type="region of interest" description="Disordered" evidence="1">
    <location>
        <begin position="535"/>
        <end position="556"/>
    </location>
</feature>
<dbReference type="EMBL" id="CAXLJL010000092">
    <property type="protein sequence ID" value="CAL5131445.1"/>
    <property type="molecule type" value="Genomic_DNA"/>
</dbReference>
<dbReference type="InterPro" id="IPR016024">
    <property type="entry name" value="ARM-type_fold"/>
</dbReference>
<organism evidence="2 3">
    <name type="scientific">Calicophoron daubneyi</name>
    <name type="common">Rumen fluke</name>
    <name type="synonym">Paramphistomum daubneyi</name>
    <dbReference type="NCBI Taxonomy" id="300641"/>
    <lineage>
        <taxon>Eukaryota</taxon>
        <taxon>Metazoa</taxon>
        <taxon>Spiralia</taxon>
        <taxon>Lophotrochozoa</taxon>
        <taxon>Platyhelminthes</taxon>
        <taxon>Trematoda</taxon>
        <taxon>Digenea</taxon>
        <taxon>Plagiorchiida</taxon>
        <taxon>Pronocephalata</taxon>
        <taxon>Paramphistomoidea</taxon>
        <taxon>Paramphistomidae</taxon>
        <taxon>Calicophoron</taxon>
    </lineage>
</organism>
<evidence type="ECO:0000313" key="3">
    <source>
        <dbReference type="Proteomes" id="UP001497525"/>
    </source>
</evidence>
<dbReference type="SUPFAM" id="SSF48371">
    <property type="entry name" value="ARM repeat"/>
    <property type="match status" value="1"/>
</dbReference>
<accession>A0AAV2T4V5</accession>